<dbReference type="SUPFAM" id="SSF49464">
    <property type="entry name" value="Carboxypeptidase regulatory domain-like"/>
    <property type="match status" value="1"/>
</dbReference>
<dbReference type="InterPro" id="IPR008969">
    <property type="entry name" value="CarboxyPept-like_regulatory"/>
</dbReference>
<keyword evidence="1" id="KW-0378">Hydrolase</keyword>
<comment type="caution">
    <text evidence="1">The sequence shown here is derived from an EMBL/GenBank/DDBJ whole genome shotgun (WGS) entry which is preliminary data.</text>
</comment>
<dbReference type="EMBL" id="SHKN01000001">
    <property type="protein sequence ID" value="RZT95925.1"/>
    <property type="molecule type" value="Genomic_DNA"/>
</dbReference>
<reference evidence="1 2" key="1">
    <citation type="submission" date="2019-02" db="EMBL/GenBank/DDBJ databases">
        <title>Genomic Encyclopedia of Type Strains, Phase IV (KMG-IV): sequencing the most valuable type-strain genomes for metagenomic binning, comparative biology and taxonomic classification.</title>
        <authorList>
            <person name="Goeker M."/>
        </authorList>
    </citation>
    <scope>NUCLEOTIDE SEQUENCE [LARGE SCALE GENOMIC DNA]</scope>
    <source>
        <strain evidence="1 2">DSM 28825</strain>
    </source>
</reference>
<dbReference type="RefSeq" id="WP_130305846.1">
    <property type="nucleotide sequence ID" value="NZ_SHKN01000001.1"/>
</dbReference>
<dbReference type="Proteomes" id="UP000293562">
    <property type="component" value="Unassembled WGS sequence"/>
</dbReference>
<keyword evidence="1" id="KW-0645">Protease</keyword>
<dbReference type="AlphaFoldDB" id="A0A4V2FSX1"/>
<organism evidence="1 2">
    <name type="scientific">Ancylomarina subtilis</name>
    <dbReference type="NCBI Taxonomy" id="1639035"/>
    <lineage>
        <taxon>Bacteria</taxon>
        <taxon>Pseudomonadati</taxon>
        <taxon>Bacteroidota</taxon>
        <taxon>Bacteroidia</taxon>
        <taxon>Marinilabiliales</taxon>
        <taxon>Marinifilaceae</taxon>
        <taxon>Ancylomarina</taxon>
    </lineage>
</organism>
<protein>
    <submittedName>
        <fullName evidence="1">Carboxypeptidase-like protein</fullName>
    </submittedName>
</protein>
<gene>
    <name evidence="1" type="ORF">EV201_0553</name>
</gene>
<proteinExistence type="predicted"/>
<evidence type="ECO:0000313" key="2">
    <source>
        <dbReference type="Proteomes" id="UP000293562"/>
    </source>
</evidence>
<sequence>MNTYDSLKVNSYIATDQLLVKNKTYYETDVTTKAEAESFSGLLASLLSYSNRMDESLSWLVEEKNAIRESVISQVLIFSNALQCLADSLSDTSMFEKVLVSQAELGRMSEIKFISYTKQVISLSRKHLDELAPYGVSEAKLVSLETDFTSFLQKLEELIIRKDAKKDDKKGFSSLKKEINSLLNNKLDRRIENLRASYPEFVSQYFSLRKVSRPAHHSYDLLGYITDAATGKPIAYGTAWLEELDMKANITQTGTFRFKSIPSGKYQLRVENMDYKTLYVPISRYAPEKLKLNLQMEALPVEQTQPA</sequence>
<keyword evidence="1" id="KW-0121">Carboxypeptidase</keyword>
<name>A0A4V2FSX1_9BACT</name>
<evidence type="ECO:0000313" key="1">
    <source>
        <dbReference type="EMBL" id="RZT95925.1"/>
    </source>
</evidence>
<dbReference type="Gene3D" id="2.60.40.1120">
    <property type="entry name" value="Carboxypeptidase-like, regulatory domain"/>
    <property type="match status" value="1"/>
</dbReference>
<accession>A0A4V2FSX1</accession>
<keyword evidence="2" id="KW-1185">Reference proteome</keyword>
<dbReference type="GO" id="GO:0004180">
    <property type="term" value="F:carboxypeptidase activity"/>
    <property type="evidence" value="ECO:0007669"/>
    <property type="project" value="UniProtKB-KW"/>
</dbReference>
<dbReference type="OrthoDB" id="1325392at2"/>
<dbReference type="Pfam" id="PF13715">
    <property type="entry name" value="CarbopepD_reg_2"/>
    <property type="match status" value="1"/>
</dbReference>